<feature type="modified residue" description="N6-(pyridoxal phosphate)lysine" evidence="6">
    <location>
        <position position="47"/>
    </location>
</feature>
<dbReference type="EMBL" id="CP061336">
    <property type="protein sequence ID" value="QNU65828.1"/>
    <property type="molecule type" value="Genomic_DNA"/>
</dbReference>
<dbReference type="SUPFAM" id="SSF50621">
    <property type="entry name" value="Alanine racemase C-terminal domain-like"/>
    <property type="match status" value="1"/>
</dbReference>
<evidence type="ECO:0000256" key="5">
    <source>
        <dbReference type="NCBIfam" id="TIGR01048"/>
    </source>
</evidence>
<dbReference type="OrthoDB" id="9802241at2"/>
<dbReference type="Pfam" id="PF02784">
    <property type="entry name" value="Orn_Arg_deC_N"/>
    <property type="match status" value="1"/>
</dbReference>
<comment type="pathway">
    <text evidence="7">Amino-acid biosynthesis; L-lysine biosynthesis via DAP pathway; L-lysine from DL-2,6-diaminopimelate: step 1/1.</text>
</comment>
<dbReference type="FunFam" id="3.20.20.10:FF:000003">
    <property type="entry name" value="Diaminopimelate decarboxylase"/>
    <property type="match status" value="1"/>
</dbReference>
<feature type="active site" description="Proton donor" evidence="6">
    <location>
        <position position="338"/>
    </location>
</feature>
<evidence type="ECO:0000256" key="6">
    <source>
        <dbReference type="PIRSR" id="PIRSR600183-50"/>
    </source>
</evidence>
<organism evidence="9 10">
    <name type="scientific">Ruminiclostridium herbifermentans</name>
    <dbReference type="NCBI Taxonomy" id="2488810"/>
    <lineage>
        <taxon>Bacteria</taxon>
        <taxon>Bacillati</taxon>
        <taxon>Bacillota</taxon>
        <taxon>Clostridia</taxon>
        <taxon>Eubacteriales</taxon>
        <taxon>Oscillospiraceae</taxon>
        <taxon>Ruminiclostridium</taxon>
    </lineage>
</organism>
<dbReference type="Gene3D" id="2.40.37.10">
    <property type="entry name" value="Lyase, Ornithine Decarboxylase, Chain A, domain 1"/>
    <property type="match status" value="1"/>
</dbReference>
<evidence type="ECO:0000256" key="3">
    <source>
        <dbReference type="ARBA" id="ARBA00022898"/>
    </source>
</evidence>
<dbReference type="KEGG" id="rher:EHE19_013090"/>
<gene>
    <name evidence="9" type="primary">lysA</name>
    <name evidence="9" type="ORF">EHE19_013090</name>
</gene>
<dbReference type="SUPFAM" id="SSF51419">
    <property type="entry name" value="PLP-binding barrel"/>
    <property type="match status" value="1"/>
</dbReference>
<proteinExistence type="predicted"/>
<comment type="cofactor">
    <cofactor evidence="1 6 7">
        <name>pyridoxal 5'-phosphate</name>
        <dbReference type="ChEBI" id="CHEBI:597326"/>
    </cofactor>
</comment>
<dbReference type="PROSITE" id="PS00879">
    <property type="entry name" value="ODR_DC_2_2"/>
    <property type="match status" value="1"/>
</dbReference>
<dbReference type="Gene3D" id="3.20.20.10">
    <property type="entry name" value="Alanine racemase"/>
    <property type="match status" value="1"/>
</dbReference>
<reference evidence="9 10" key="1">
    <citation type="submission" date="2020-09" db="EMBL/GenBank/DDBJ databases">
        <title>Characterization and genome sequencing of Ruminiclostridium sp. nov. MA18.</title>
        <authorList>
            <person name="Rettenmaier R."/>
            <person name="Kowollik M.-L."/>
            <person name="Liebl W."/>
            <person name="Zverlov V."/>
        </authorList>
    </citation>
    <scope>NUCLEOTIDE SEQUENCE [LARGE SCALE GENOMIC DNA]</scope>
    <source>
        <strain evidence="9 10">MA18</strain>
    </source>
</reference>
<dbReference type="PANTHER" id="PTHR43727:SF2">
    <property type="entry name" value="GROUP IV DECARBOXYLASE"/>
    <property type="match status" value="1"/>
</dbReference>
<keyword evidence="7" id="KW-0457">Lysine biosynthesis</keyword>
<dbReference type="PANTHER" id="PTHR43727">
    <property type="entry name" value="DIAMINOPIMELATE DECARBOXYLASE"/>
    <property type="match status" value="1"/>
</dbReference>
<comment type="catalytic activity">
    <reaction evidence="7">
        <text>meso-2,6-diaminopimelate + H(+) = L-lysine + CO2</text>
        <dbReference type="Rhea" id="RHEA:15101"/>
        <dbReference type="ChEBI" id="CHEBI:15378"/>
        <dbReference type="ChEBI" id="CHEBI:16526"/>
        <dbReference type="ChEBI" id="CHEBI:32551"/>
        <dbReference type="ChEBI" id="CHEBI:57791"/>
        <dbReference type="EC" id="4.1.1.20"/>
    </reaction>
</comment>
<accession>A0A4U7JBJ9</accession>
<evidence type="ECO:0000313" key="10">
    <source>
        <dbReference type="Proteomes" id="UP000306409"/>
    </source>
</evidence>
<keyword evidence="2 7" id="KW-0210">Decarboxylase</keyword>
<dbReference type="NCBIfam" id="TIGR01048">
    <property type="entry name" value="lysA"/>
    <property type="match status" value="1"/>
</dbReference>
<evidence type="ECO:0000313" key="9">
    <source>
        <dbReference type="EMBL" id="QNU65828.1"/>
    </source>
</evidence>
<dbReference type="InterPro" id="IPR002986">
    <property type="entry name" value="DAP_deCOOHase_LysA"/>
</dbReference>
<dbReference type="GO" id="GO:0008836">
    <property type="term" value="F:diaminopimelate decarboxylase activity"/>
    <property type="evidence" value="ECO:0007669"/>
    <property type="project" value="UniProtKB-UniRule"/>
</dbReference>
<evidence type="ECO:0000256" key="7">
    <source>
        <dbReference type="RuleBase" id="RU003738"/>
    </source>
</evidence>
<keyword evidence="3 6" id="KW-0663">Pyridoxal phosphate</keyword>
<dbReference type="AlphaFoldDB" id="A0A4U7JBJ9"/>
<dbReference type="RefSeq" id="WP_137698299.1">
    <property type="nucleotide sequence ID" value="NZ_CP061336.1"/>
</dbReference>
<dbReference type="UniPathway" id="UPA00034">
    <property type="reaction ID" value="UER00027"/>
</dbReference>
<dbReference type="InterPro" id="IPR009006">
    <property type="entry name" value="Ala_racemase/Decarboxylase_C"/>
</dbReference>
<dbReference type="EC" id="4.1.1.20" evidence="5 7"/>
<keyword evidence="7" id="KW-0028">Amino-acid biosynthesis</keyword>
<dbReference type="InterPro" id="IPR029066">
    <property type="entry name" value="PLP-binding_barrel"/>
</dbReference>
<dbReference type="GO" id="GO:0009089">
    <property type="term" value="P:lysine biosynthetic process via diaminopimelate"/>
    <property type="evidence" value="ECO:0007669"/>
    <property type="project" value="UniProtKB-UniRule"/>
</dbReference>
<keyword evidence="10" id="KW-1185">Reference proteome</keyword>
<evidence type="ECO:0000256" key="2">
    <source>
        <dbReference type="ARBA" id="ARBA00022793"/>
    </source>
</evidence>
<evidence type="ECO:0000256" key="4">
    <source>
        <dbReference type="ARBA" id="ARBA00023239"/>
    </source>
</evidence>
<dbReference type="InterPro" id="IPR000183">
    <property type="entry name" value="Orn/DAP/Arg_de-COase"/>
</dbReference>
<dbReference type="InterPro" id="IPR022657">
    <property type="entry name" value="De-COase2_CS"/>
</dbReference>
<dbReference type="InterPro" id="IPR022644">
    <property type="entry name" value="De-COase2_N"/>
</dbReference>
<dbReference type="PRINTS" id="PR01179">
    <property type="entry name" value="ODADCRBXLASE"/>
</dbReference>
<evidence type="ECO:0000256" key="1">
    <source>
        <dbReference type="ARBA" id="ARBA00001933"/>
    </source>
</evidence>
<evidence type="ECO:0000259" key="8">
    <source>
        <dbReference type="Pfam" id="PF02784"/>
    </source>
</evidence>
<dbReference type="CDD" id="cd06839">
    <property type="entry name" value="PLPDE_III_Btrk_like"/>
    <property type="match status" value="1"/>
</dbReference>
<protein>
    <recommendedName>
        <fullName evidence="5 7">Diaminopimelate decarboxylase</fullName>
        <ecNumber evidence="5 7">4.1.1.20</ecNumber>
    </recommendedName>
</protein>
<feature type="domain" description="Orn/DAP/Arg decarboxylase 2 N-terminal" evidence="8">
    <location>
        <begin position="23"/>
        <end position="273"/>
    </location>
</feature>
<dbReference type="Proteomes" id="UP000306409">
    <property type="component" value="Chromosome"/>
</dbReference>
<name>A0A4U7JBJ9_9FIRM</name>
<dbReference type="PRINTS" id="PR01181">
    <property type="entry name" value="DAPDCRBXLASE"/>
</dbReference>
<keyword evidence="4 7" id="KW-0456">Lyase</keyword>
<sequence>MNDNDLQALAQKYGTPLYTYDGDKIISQFEKLKSCLPEEIEIFYSMKTNPLLGICQLFKKLNSSIEVASSGELYTALSAGFSPQQIIFTSPGKTYEELEYAIEEQIYSINIESIDEAIIINSIAAEKNKKVDISIRINPDFDATCSSIKMSGVPTQFGIDQALMGKAFDTFSQLPNINVIGIHIYTGTQALYAEKIIFAMEQIISLALELSETYGFSLKFLDMGGGFGIPYFKGETELNLEVLKEGVAQVWDKYKDRLVHTRVAVESGRFLMAESGMYLTKVIYTKECKGNKYIICDGGSNHHASSAFLGRHIRNNFPMHVLNKSEAEEEVNVVGPLCTPTDVIGQKVKLPQIDVGDILAIDKSGAYGLTQSPLAFLSHPSPAEVIQFGKESFVLRERGRKEDYIKGQNELNRK</sequence>